<evidence type="ECO:0000313" key="12">
    <source>
        <dbReference type="Proteomes" id="UP001558652"/>
    </source>
</evidence>
<dbReference type="InterPro" id="IPR009290">
    <property type="entry name" value="Radial_spoke_3"/>
</dbReference>
<evidence type="ECO:0000256" key="7">
    <source>
        <dbReference type="ARBA" id="ARBA00023212"/>
    </source>
</evidence>
<keyword evidence="6" id="KW-0969">Cilium</keyword>
<protein>
    <submittedName>
        <fullName evidence="11">Uncharacterized protein</fullName>
    </submittedName>
</protein>
<evidence type="ECO:0000256" key="3">
    <source>
        <dbReference type="ARBA" id="ARBA00022490"/>
    </source>
</evidence>
<evidence type="ECO:0000313" key="11">
    <source>
        <dbReference type="EMBL" id="KAL1139056.1"/>
    </source>
</evidence>
<feature type="coiled-coil region" evidence="9">
    <location>
        <begin position="368"/>
        <end position="428"/>
    </location>
</feature>
<evidence type="ECO:0000256" key="2">
    <source>
        <dbReference type="ARBA" id="ARBA00006737"/>
    </source>
</evidence>
<evidence type="ECO:0000256" key="4">
    <source>
        <dbReference type="ARBA" id="ARBA00022553"/>
    </source>
</evidence>
<name>A0ABD0YTH0_9HEMI</name>
<dbReference type="PANTHER" id="PTHR21648:SF0">
    <property type="entry name" value="RADIAL SPOKE HEAD PROTEIN 3 HOMOLOG"/>
    <property type="match status" value="1"/>
</dbReference>
<dbReference type="AlphaFoldDB" id="A0ABD0YTH0"/>
<comment type="subcellular location">
    <subcellularLocation>
        <location evidence="1">Cytoplasm</location>
        <location evidence="1">Cytoskeleton</location>
        <location evidence="1">Flagellum axoneme</location>
    </subcellularLocation>
</comment>
<keyword evidence="9" id="KW-0175">Coiled coil</keyword>
<keyword evidence="8" id="KW-0966">Cell projection</keyword>
<evidence type="ECO:0000256" key="9">
    <source>
        <dbReference type="SAM" id="Coils"/>
    </source>
</evidence>
<dbReference type="Proteomes" id="UP001558652">
    <property type="component" value="Unassembled WGS sequence"/>
</dbReference>
<keyword evidence="7" id="KW-0206">Cytoskeleton</keyword>
<evidence type="ECO:0000256" key="6">
    <source>
        <dbReference type="ARBA" id="ARBA00023069"/>
    </source>
</evidence>
<feature type="region of interest" description="Disordered" evidence="10">
    <location>
        <begin position="1"/>
        <end position="65"/>
    </location>
</feature>
<evidence type="ECO:0000256" key="5">
    <source>
        <dbReference type="ARBA" id="ARBA00022846"/>
    </source>
</evidence>
<keyword evidence="4" id="KW-0597">Phosphoprotein</keyword>
<sequence>MCTTEPKLDLAESSGTGTPDDASTATPNSGRRTVIDGGDVAEKRKRLRHQSHREESLNNSYQKDSFQKLRSSYHKNCLVGQESAPPKSFNKKNFDDIDKPGRDFLNSLDAKLRRLKEGDAIKLAGKTMKKAASVDNRPLFITTVKTGVFLEPPPELAALLGLKSYHTSSESSGSIGLGEDVLMYSFSSHPRVLNNNNRYPSKKNNTHLCKSKSLNVENSQARAEPRAKRDVTNNARNKKDEMPATIPYGNVMFDRRVVRGPLFHQHPIPTVGSESQAARQAEARRRAMARRKAQCQRTRNLYFRPLEATIGIQTDYFLDRPPSPIYVPTKTGIDASTQIYPGELFDFDTEVRPILEVLVGKTIEQSLIEVLEEEEVEAIREQQRAYKETRDAEKAEQLRLEEMERRKREEMEKRMFEQEEAMKIQQETEDRVAGAVLTTGYIADLLPSIVTSLKDSGYAVDDIKEGNSTVPHCLFKIRTDTRLFSPGGNPLRKIRGFF</sequence>
<keyword evidence="5" id="KW-0282">Flagellum</keyword>
<organism evidence="11 12">
    <name type="scientific">Ranatra chinensis</name>
    <dbReference type="NCBI Taxonomy" id="642074"/>
    <lineage>
        <taxon>Eukaryota</taxon>
        <taxon>Metazoa</taxon>
        <taxon>Ecdysozoa</taxon>
        <taxon>Arthropoda</taxon>
        <taxon>Hexapoda</taxon>
        <taxon>Insecta</taxon>
        <taxon>Pterygota</taxon>
        <taxon>Neoptera</taxon>
        <taxon>Paraneoptera</taxon>
        <taxon>Hemiptera</taxon>
        <taxon>Heteroptera</taxon>
        <taxon>Panheteroptera</taxon>
        <taxon>Nepomorpha</taxon>
        <taxon>Nepidae</taxon>
        <taxon>Ranatrinae</taxon>
        <taxon>Ranatra</taxon>
    </lineage>
</organism>
<comment type="similarity">
    <text evidence="2">Belongs to the flagellar radial spoke RSP3 family.</text>
</comment>
<feature type="compositionally biased region" description="Polar residues" evidence="10">
    <location>
        <begin position="13"/>
        <end position="31"/>
    </location>
</feature>
<comment type="caution">
    <text evidence="11">The sequence shown here is derived from an EMBL/GenBank/DDBJ whole genome shotgun (WGS) entry which is preliminary data.</text>
</comment>
<evidence type="ECO:0000256" key="1">
    <source>
        <dbReference type="ARBA" id="ARBA00004611"/>
    </source>
</evidence>
<accession>A0ABD0YTH0</accession>
<dbReference type="PANTHER" id="PTHR21648">
    <property type="entry name" value="FLAGELLAR RADIAL SPOKE PROTEIN 3"/>
    <property type="match status" value="1"/>
</dbReference>
<dbReference type="EMBL" id="JBFDAA010000003">
    <property type="protein sequence ID" value="KAL1139056.1"/>
    <property type="molecule type" value="Genomic_DNA"/>
</dbReference>
<evidence type="ECO:0000256" key="10">
    <source>
        <dbReference type="SAM" id="MobiDB-lite"/>
    </source>
</evidence>
<feature type="region of interest" description="Disordered" evidence="10">
    <location>
        <begin position="216"/>
        <end position="243"/>
    </location>
</feature>
<dbReference type="Pfam" id="PF06098">
    <property type="entry name" value="Radial_spoke_3"/>
    <property type="match status" value="1"/>
</dbReference>
<feature type="compositionally biased region" description="Basic and acidic residues" evidence="10">
    <location>
        <begin position="223"/>
        <end position="242"/>
    </location>
</feature>
<evidence type="ECO:0000256" key="8">
    <source>
        <dbReference type="ARBA" id="ARBA00023273"/>
    </source>
</evidence>
<gene>
    <name evidence="11" type="ORF">AAG570_009117</name>
</gene>
<feature type="compositionally biased region" description="Basic and acidic residues" evidence="10">
    <location>
        <begin position="1"/>
        <end position="10"/>
    </location>
</feature>
<keyword evidence="3" id="KW-0963">Cytoplasm</keyword>
<reference evidence="11 12" key="1">
    <citation type="submission" date="2024-07" db="EMBL/GenBank/DDBJ databases">
        <title>Chromosome-level genome assembly of the water stick insect Ranatra chinensis (Heteroptera: Nepidae).</title>
        <authorList>
            <person name="Liu X."/>
        </authorList>
    </citation>
    <scope>NUCLEOTIDE SEQUENCE [LARGE SCALE GENOMIC DNA]</scope>
    <source>
        <strain evidence="11">Cailab_2021Rc</strain>
        <tissue evidence="11">Muscle</tissue>
    </source>
</reference>
<proteinExistence type="inferred from homology"/>
<keyword evidence="12" id="KW-1185">Reference proteome</keyword>